<feature type="domain" description="EGF-like" evidence="11">
    <location>
        <begin position="1540"/>
        <end position="1577"/>
    </location>
</feature>
<feature type="transmembrane region" description="Helical" evidence="9">
    <location>
        <begin position="4468"/>
        <end position="4492"/>
    </location>
</feature>
<feature type="repeat" description="LDL-receptor class B" evidence="6">
    <location>
        <begin position="3233"/>
        <end position="3280"/>
    </location>
</feature>
<evidence type="ECO:0000256" key="7">
    <source>
        <dbReference type="SAM" id="Coils"/>
    </source>
</evidence>
<feature type="repeat" description="LDL-receptor class B" evidence="6">
    <location>
        <begin position="105"/>
        <end position="148"/>
    </location>
</feature>
<dbReference type="OrthoDB" id="3041650at2759"/>
<feature type="repeat" description="LDL-receptor class B" evidence="6">
    <location>
        <begin position="2591"/>
        <end position="2634"/>
    </location>
</feature>
<dbReference type="SUPFAM" id="SSF57196">
    <property type="entry name" value="EGF/Laminin"/>
    <property type="match status" value="4"/>
</dbReference>
<dbReference type="InterPro" id="IPR009030">
    <property type="entry name" value="Growth_fac_rcpt_cys_sf"/>
</dbReference>
<evidence type="ECO:0000256" key="8">
    <source>
        <dbReference type="SAM" id="MobiDB-lite"/>
    </source>
</evidence>
<dbReference type="Proteomes" id="UP000515135">
    <property type="component" value="Unplaced"/>
</dbReference>
<evidence type="ECO:0000256" key="3">
    <source>
        <dbReference type="ARBA" id="ARBA00022737"/>
    </source>
</evidence>
<dbReference type="SMART" id="SM00181">
    <property type="entry name" value="EGF"/>
    <property type="match status" value="10"/>
</dbReference>
<feature type="domain" description="EGF-like calcium-binding" evidence="10">
    <location>
        <begin position="1540"/>
        <end position="1577"/>
    </location>
</feature>
<keyword evidence="4" id="KW-1015">Disulfide bond</keyword>
<feature type="domain" description="EGF-like" evidence="11">
    <location>
        <begin position="1852"/>
        <end position="1890"/>
    </location>
</feature>
<keyword evidence="9" id="KW-0472">Membrane</keyword>
<dbReference type="Gene3D" id="2.120.10.30">
    <property type="entry name" value="TolB, C-terminal domain"/>
    <property type="match status" value="13"/>
</dbReference>
<feature type="domain" description="EGF-like" evidence="11">
    <location>
        <begin position="3053"/>
        <end position="3090"/>
    </location>
</feature>
<feature type="domain" description="EGF-like" evidence="11">
    <location>
        <begin position="3605"/>
        <end position="3642"/>
    </location>
</feature>
<dbReference type="RefSeq" id="XP_019638800.1">
    <property type="nucleotide sequence ID" value="XM_019783241.1"/>
</dbReference>
<dbReference type="InterPro" id="IPR000742">
    <property type="entry name" value="EGF"/>
</dbReference>
<dbReference type="SUPFAM" id="SSF75011">
    <property type="entry name" value="3-carboxy-cis,cis-mucoante lactonizing enzyme"/>
    <property type="match status" value="1"/>
</dbReference>
<feature type="repeat" description="LDL-receptor class B" evidence="6">
    <location>
        <begin position="749"/>
        <end position="796"/>
    </location>
</feature>
<dbReference type="PROSITE" id="PS51120">
    <property type="entry name" value="LDLRB"/>
    <property type="match status" value="20"/>
</dbReference>
<dbReference type="InterPro" id="IPR050778">
    <property type="entry name" value="Cueball_EGF_LRP_Nidogen"/>
</dbReference>
<feature type="domain" description="EGF-like calcium-binding" evidence="10">
    <location>
        <begin position="3051"/>
        <end position="3090"/>
    </location>
</feature>
<evidence type="ECO:0000256" key="4">
    <source>
        <dbReference type="ARBA" id="ARBA00023157"/>
    </source>
</evidence>
<proteinExistence type="predicted"/>
<feature type="repeat" description="LDL-receptor class B" evidence="6">
    <location>
        <begin position="1407"/>
        <end position="1450"/>
    </location>
</feature>
<feature type="domain" description="EGF-like" evidence="11">
    <location>
        <begin position="890"/>
        <end position="927"/>
    </location>
</feature>
<feature type="repeat" description="LDL-receptor class B" evidence="6">
    <location>
        <begin position="62"/>
        <end position="104"/>
    </location>
</feature>
<feature type="repeat" description="LDL-receptor class B" evidence="6">
    <location>
        <begin position="707"/>
        <end position="748"/>
    </location>
</feature>
<dbReference type="Pfam" id="PF00058">
    <property type="entry name" value="Ldl_recept_b"/>
    <property type="match status" value="10"/>
</dbReference>
<keyword evidence="9" id="KW-0812">Transmembrane</keyword>
<evidence type="ECO:0000256" key="6">
    <source>
        <dbReference type="PROSITE-ProRule" id="PRU00461"/>
    </source>
</evidence>
<feature type="repeat" description="LDL-receptor class B" evidence="6">
    <location>
        <begin position="2504"/>
        <end position="2546"/>
    </location>
</feature>
<dbReference type="FunFam" id="2.120.10.30:FF:000241">
    <property type="entry name" value="Low-density lipoprotein receptor-related protein 6"/>
    <property type="match status" value="6"/>
</dbReference>
<keyword evidence="5" id="KW-0325">Glycoprotein</keyword>
<dbReference type="KEGG" id="bbel:109480900"/>
<evidence type="ECO:0000313" key="12">
    <source>
        <dbReference type="Proteomes" id="UP000515135"/>
    </source>
</evidence>
<evidence type="ECO:0000256" key="5">
    <source>
        <dbReference type="ARBA" id="ARBA00023180"/>
    </source>
</evidence>
<evidence type="ECO:0000256" key="1">
    <source>
        <dbReference type="ARBA" id="ARBA00022536"/>
    </source>
</evidence>
<keyword evidence="12" id="KW-1185">Reference proteome</keyword>
<dbReference type="SMART" id="SM00179">
    <property type="entry name" value="EGF_CA"/>
    <property type="match status" value="3"/>
</dbReference>
<feature type="domain" description="EGF-like calcium-binding" evidence="10">
    <location>
        <begin position="569"/>
        <end position="606"/>
    </location>
</feature>
<evidence type="ECO:0000256" key="2">
    <source>
        <dbReference type="ARBA" id="ARBA00022729"/>
    </source>
</evidence>
<gene>
    <name evidence="13" type="primary">LOC109480900</name>
</gene>
<evidence type="ECO:0000256" key="9">
    <source>
        <dbReference type="SAM" id="Phobius"/>
    </source>
</evidence>
<dbReference type="InterPro" id="IPR001881">
    <property type="entry name" value="EGF-like_Ca-bd_dom"/>
</dbReference>
<feature type="repeat" description="LDL-receptor class B" evidence="6">
    <location>
        <begin position="990"/>
        <end position="1035"/>
    </location>
</feature>
<evidence type="ECO:0000313" key="13">
    <source>
        <dbReference type="RefSeq" id="XP_019638800.1"/>
    </source>
</evidence>
<feature type="repeat" description="LDL-receptor class B" evidence="6">
    <location>
        <begin position="3796"/>
        <end position="3839"/>
    </location>
</feature>
<sequence length="4711" mass="517418">MSVTFHQSGSLGSRDDGEPFLLVADNILDSIFQVNATSGSRFQLPLGGPRFPISVDYDPTTDFVYWSDGWDRHIKRARRDGGGMETIVTDGVYAAYGLALDHAGGNVYWTDSIASTVSVARMDGTFARSLLTSPAVGSPAGLVLDPRNGYMYWTDWGIDARIDRAAMDGSNQTTIISNLTDPNMITIDYKENRLYYSDGYAYSLYSSDLLGNDIRRLFYEDGNYLFGIGIDDDNIYWTSWTNDQILMLPRSNLDQNETVLVDGLGTPNDIYVSGESLVDVTNDLVSPSYLWLDHSYRTGVTSVKMIPGNGSVIRELDDQGRNLPVTVLFSSAEPSRIEAIDYDFQRNLIFWVDTGLREIHTVDTQDSKIQSFTTLFEGISSGVEGLAVDWLNQNLYYTDPYFNWIGVVSYKYIPARHHVIVHEGLSRPRGIAVHPQRGYLFWSERSTSTIERSALSGQQRTKIVIVDIQFPSGLVINGDRLFWADTFRDRIESCDLNGDNREVFFTYFGTHFYDITTDGVSIAATDWADDSINFLYGGETSGSFLHYGDGTVYGVEYFDQSRQPPGQTECQVDNGGCNHTCVGDPDGHRCLCLLNFHLAEDNHTCIANEHQFSKAVFVGSDSGILQLPHNFLDLPEAGDWTGSYIVRGTKAFAMDFDYAGKMLFYTQQQNDGTQTIERFLFIGEGSSMTVFQNGQGIEGIAVDWVASNLYWTERQLGRIHVSKLDGSLRKVLMSGLGQPSSITVHPEQSYVFWTEVGANPKISRASPDGSNKMVLVSSQTNDLTGSPTALAIDYNEERLYWVTTNPGSVESCNFDGWYARTLRSADNAELFGVAFYKDYALWTDNSNQTLTYGRAYSGETHYDSRTVALSTAAYNIKVYDDTEQLLHTSACDQRNGGCMELCLPLENSRVCACGEGRYLQADAVSCSHVRPTNMPTTPSPTVRTSSEDFLLVADHDTGYITEVNVTSGSNVTLPLHSLAPLALDYDVQTDFVYWSDWVDETIYRAKRDGSGFEAIVDNTQVSVYGINGLALDYAGQNIYWTDYWTEIIGVARMDGRHAQAIVSENLNWPGDIVLDPTEGYMYWTDESFWTPRIERAAMDGSDRTVIVDTDLDSPVGITIDLIERRLYWCDSWLYNIQSSDLDGNNRQTLLSRSYGRFYGLSLNAHELFWTSSSDSYIGANSKSESDQTTSRVVADGFSSLRGIAMYSPDTATDVSNACSVSNGGCQDICLARPGGRTCACRAYFHLQSDNATCAPPEIKSPSFLWINEVDDKTLLTALEANSSIVRSPDFQSLPLTTVMSARPPSVIVSLDYDIRQGLIFWIDIGMKEIQQVDVRTGMVTTLLTAISAGAEALATDWINQNLYYTDFNYNRITMVSYDLGSSTGNSHIIAETGLDKPRGIAVDPSSGFVFWSDWGQSPKIERSTLSGEDRMVIVDSDLGRPSGLVIDYATNRLYFADTGRDTIDSCDFDGGNRQQFCSLPGTHFYDITFDGEEIVASDWSDTTINFIHDSRPLTFIRPRGQNIMTVEFFHESRQPQSQSDCQVNNGGCQHTCVGDQSGHKCLCLTDYSLAQDQQTCVKNDHLFTKALLVSTDEGILQFPHNLADLPGTADSKPTVLVRGGKTVAMDFNYNEKAIYYTKEMDDGTQSIQKYDLTTNSSLTIYTGGQGIEGLAVDWVAANIYWTERNDGTISVARLDGSFRKVLLSGLVQPRGVAVHPEQRLLYWTETGSIFRSTLAGTDKEVIVSSQSDESVQNPAGISFDLLNSWVYWADSDAGTVMASDLRGEDPELRWTSNGGELFGIAVYKDFNFWTDRTNKTVSIGLRSSLEKVVQLQTTPHSVRVFDGSEQPLSRGPCDLRNGDCNELCLPTTADDKVCACTEGHLMQADNLTCYNPAATVAVTTPAVQTTPVTPSKPATTTTRQTTPVTPSKPVTTPVVQTTPPIPPVITTAMQTTTTRTTFKPAIACTPETLPSVTDGDFGQCVVTANVKTCNVVCKPSYGPSVSRIKCLPSGNWDMGKDYTCTRLATPETVSVNVSFSFSTVPCTTSTMNSLRASLIDNFQSNGICQTAVQNNIRLCEDPNQMTVSCSFSSGRKRRASDTESKTNVQASLQEENHPLKKREIMSYLSHKKALKKQAKEEMAMLKEANREKRNAEVLHVKKQVNNDEDALLQLVKKAGGRIMVNRVKRQTTYGVDVDIAVKAIPDTSDGSLEDSISKTQQNLQNVVDDIETEVAAGNVAVEVDGQTYRADPDSFTAMAVKYQCPSGTVEIDGGCGQAPSTGGSNGAAVAVGVVVTLLLLGAMSLGGYMYCRQQRRKFGPGRDVRLSDLTARDNPVYDASDIPPAYTAYMGEGLNATGGSPTKDVPGGAMEAGALPEKAPPAQWVTFDDAGNAFQPAAEPNVYQNMPPSAPQNTFQSTAAAEEQHVYEHIPPSAPPVEYNMFVNNPTKGIGGETNACYGSSSDGPFLLVADNYLDSILQIDVTSGSNVTLPLGDPRWPLSLDYDPNTDYVYWSDRLDRHIKRARRDGSGMETIVTTGLISTYGLAIDHAAGNLYWTDSRAKTVSVARMDGSFARPLLTSPAVGSPGGLVLDPRNGYMYWTDWGSSDPRIDRAAMDGSNQTTILSDLTDPNMITIDYTENRLYYCDGGAHSIFSADLLGNDVRRHLYLPSDYLFGIAIDSNNIYWTSWTTSHIGMLSRSTNRQSVLVDSLANPNDIYVSMATPTDVTNACSTSNGGCQDLCLAKPEGRTCACRFPWELQEDGTSCLPKKLVSPSYLWLDHKSAEGVTSVKMTAGDSRVIRQLHNHSRPLPVETLFTSQSPSRIEAIDYDFQRNLIFWVDTGLREIHTVELQDGGIQSFSTLFEGISSGVEGLAVDWLNQNLYYTDAYFNWIGVVSYKNTPSRHHVIVHKGLDWPRGIAVHPIAGYVFWSDRGSQNPRIERAVLSGEQRTSVVKEDIVNPSGLVIDGNRLYWADSYRDTIDSCDLNGNNRTLFYRLPGTHFYDITFDGDEIMASDWTDDSINFISGHLRGELLLYYRGEGWVYGVEFYDQSRQQSGQTDCQVNNGGCTHTCVGDPDGHRCLCLENFHLAGDNHTCIANEHPFSKALFVGSDSGILQLPHNFRKLPEAGDWTDSYIVQGTKAFAMDFDYAGKMVFYTQQQADGTQNIERLSLIGEGSTTTIFENGQGIEGIAVDWVASNLYWTERQLGRIHVSKLDGSLRKVLMSGLDQPSAIAVHPGRSYVFWTEVGADPKISRASPDGSSKLLLVSSQRRDITGNPTALAMDYLQERVYWVTSDPGNVQSCNLNGGDVKTYWSSTNANLDGVAIYKDYVIWTDNANRTLTNGIPYYNYYGGVANMKTTRMSTAPYNIKVYDDTEQPLFTSVCDHQNGLCMELCIPTTDSRVCACAEGRYIQEDRVSCADLRPSIPPTTPPPTVCTCGYSPEDFVLVVDSSTGNISEVNVTSGSNVTLPLHSTLPMALDYDVTTGYVYWSDYVDERIYRAKRDGSGFEAVINKSVIERRLYWGDSGTHNIQSSDMYGNNRRTVVLQGSTSFFDLALHVHDLFWTSRADFIGINAKSSAGQGANRVLAGGFTSLRGITLYGSGLQQSGVTNACSEPGGGCQDMCLARPGGRTCICRAYFVLQKDNTTCAPPEIKVPSYLWINLLESGTTMVRMFEGNSSTVRNLAQQTVQVTNLLAAKSPSVVVSLDYDIRQGVVFWIDIGLKEIQEVNVKTGEVTALKTEVSTGAEALAADWVNKNLYYTDYNYNRVVMVSYSTGKSNGNSHIIAETGLDRPRGIAVDPRAGYVFWSDWGLSPKIERSTLSGEGRTAIVESDLGRPSGLVIDYVNNRLYFADTERDRIESCDFNGGNRQQFYSLSGTHFYDITFDGEEIAATDWSDSTINFIHTSRPILAYGSASVSRVLGVEFYDESRQQAGQCKLLFWTEAGDYSPSISRSTLAGTEQEVIIRSNLGVSIRKPTALSIDFLNSRIYWADSGTGIVMSSNLRGREPQQHWRSNGELFGLAVYKDFIFWTDRTNQTVSIGLRSTLRKVVQLQTTPHSVRVFDGSEQPLSRGPCDLQNGGCSELCLPTASDSKICACGEGHSLRSDGLTCFNPANPPTTTTAVTTTAAKPAPTTVARTTKVTKPIPVTTCTKDTLPAVTNGEFGSCPVIANVKTCRVVCRPNFKPTVSSINCLPSGNWNKSTEFACARVAAPEAVSINVAFRIPAVPCTNDASTLDSARNSLISNFKRRGICETASRSNVDVCNADQMTVSCSDSSTRKRRELEDGLPANPQLQQLLLPLLQDSPNTSRLSESSHKRILEKQAMPPYNQAYRKKRSVGLPEKSLATSLTMGNSEDVVMHLVKKDAAVKDRIWSKRVKRATSGLDVNIAVKATPDTSEGSLEDSISQTQAHVQDVVDEIRMEVAAGNVAVEVDGQTYPADRDSFTAMAVKYECPSGTVEIDGGCGSVPRKGRSNTAAVAVGVVVALLLLGAISLGGYMYYRRKQRTYPGQNVRLKDLETQENPAFGMNDTHPYNTGLAEGADGGFLDLTKAQPENAVQIEALPEKLAPSAPDWEGFDDGKLSKETVAQAEEHAVPYPSAPVVGEGVNNFAPSAPIAGDGVINLTEEEKKVPVANWEIFDEGKPASEATPPVYENVNRDLGAPSAQGDTAPPTDWEIFEDDKLTKEAADQQEPETQPPDDYTQPGGISNPMYGSKGEGNA</sequence>
<feature type="domain" description="EGF-like" evidence="11">
    <location>
        <begin position="3376"/>
        <end position="3413"/>
    </location>
</feature>
<feature type="domain" description="EGF-like" evidence="11">
    <location>
        <begin position="4066"/>
        <end position="4104"/>
    </location>
</feature>
<feature type="domain" description="EGF-like" evidence="11">
    <location>
        <begin position="569"/>
        <end position="606"/>
    </location>
</feature>
<feature type="repeat" description="LDL-receptor class B" evidence="6">
    <location>
        <begin position="149"/>
        <end position="191"/>
    </location>
</feature>
<feature type="repeat" description="LDL-receptor class B" evidence="6">
    <location>
        <begin position="1677"/>
        <end position="1718"/>
    </location>
</feature>
<protein>
    <submittedName>
        <fullName evidence="13">Uncharacterized protein LOC109480900</fullName>
    </submittedName>
</protein>
<dbReference type="GO" id="GO:0005509">
    <property type="term" value="F:calcium ion binding"/>
    <property type="evidence" value="ECO:0007669"/>
    <property type="project" value="InterPro"/>
</dbReference>
<dbReference type="InterPro" id="IPR000033">
    <property type="entry name" value="LDLR_classB_rpt"/>
</dbReference>
<feature type="repeat" description="LDL-receptor class B" evidence="6">
    <location>
        <begin position="1124"/>
        <end position="1166"/>
    </location>
</feature>
<feature type="repeat" description="LDL-receptor class B" evidence="6">
    <location>
        <begin position="3512"/>
        <end position="3554"/>
    </location>
</feature>
<dbReference type="InterPro" id="IPR011042">
    <property type="entry name" value="6-blade_b-propeller_TolB-like"/>
</dbReference>
<keyword evidence="9" id="KW-1133">Transmembrane helix</keyword>
<dbReference type="SMART" id="SM00135">
    <property type="entry name" value="LY"/>
    <property type="match status" value="44"/>
</dbReference>
<feature type="domain" description="EGF-like" evidence="11">
    <location>
        <begin position="1217"/>
        <end position="1254"/>
    </location>
</feature>
<feature type="repeat" description="LDL-receptor class B" evidence="6">
    <location>
        <begin position="2919"/>
        <end position="2963"/>
    </location>
</feature>
<dbReference type="FunFam" id="2.120.10.30:FF:000132">
    <property type="entry name" value="Uncharacterized protein"/>
    <property type="match status" value="4"/>
</dbReference>
<dbReference type="SUPFAM" id="SSF63825">
    <property type="entry name" value="YWTD domain"/>
    <property type="match status" value="11"/>
</dbReference>
<keyword evidence="1" id="KW-0245">EGF-like domain</keyword>
<feature type="domain" description="EGF-like" evidence="11">
    <location>
        <begin position="2724"/>
        <end position="2761"/>
    </location>
</feature>
<evidence type="ECO:0000259" key="11">
    <source>
        <dbReference type="SMART" id="SM00181"/>
    </source>
</evidence>
<feature type="repeat" description="LDL-receptor class B" evidence="6">
    <location>
        <begin position="2547"/>
        <end position="2590"/>
    </location>
</feature>
<evidence type="ECO:0000259" key="10">
    <source>
        <dbReference type="SMART" id="SM00179"/>
    </source>
</evidence>
<feature type="region of interest" description="Disordered" evidence="8">
    <location>
        <begin position="1905"/>
        <end position="1944"/>
    </location>
</feature>
<dbReference type="PANTHER" id="PTHR46513:SF13">
    <property type="entry name" value="EGF-LIKE DOMAIN-CONTAINING PROTEIN"/>
    <property type="match status" value="1"/>
</dbReference>
<keyword evidence="2" id="KW-0732">Signal</keyword>
<feature type="repeat" description="LDL-receptor class B" evidence="6">
    <location>
        <begin position="1079"/>
        <end position="1123"/>
    </location>
</feature>
<dbReference type="GeneID" id="109480900"/>
<dbReference type="Pfam" id="PF14670">
    <property type="entry name" value="FXa_inhibition"/>
    <property type="match status" value="3"/>
</dbReference>
<feature type="repeat" description="LDL-receptor class B" evidence="6">
    <location>
        <begin position="438"/>
        <end position="480"/>
    </location>
</feature>
<dbReference type="PANTHER" id="PTHR46513">
    <property type="entry name" value="VITELLOGENIN RECEPTOR-LIKE PROTEIN-RELATED-RELATED"/>
    <property type="match status" value="1"/>
</dbReference>
<feature type="coiled-coil region" evidence="7">
    <location>
        <begin position="2124"/>
        <end position="2154"/>
    </location>
</feature>
<dbReference type="SUPFAM" id="SSF57184">
    <property type="entry name" value="Growth factor receptor domain"/>
    <property type="match status" value="2"/>
</dbReference>
<accession>A0A6P4ZBR5</accession>
<feature type="region of interest" description="Disordered" evidence="8">
    <location>
        <begin position="4633"/>
        <end position="4711"/>
    </location>
</feature>
<organism evidence="12 13">
    <name type="scientific">Branchiostoma belcheri</name>
    <name type="common">Amphioxus</name>
    <dbReference type="NCBI Taxonomy" id="7741"/>
    <lineage>
        <taxon>Eukaryota</taxon>
        <taxon>Metazoa</taxon>
        <taxon>Chordata</taxon>
        <taxon>Cephalochordata</taxon>
        <taxon>Leptocardii</taxon>
        <taxon>Amphioxiformes</taxon>
        <taxon>Branchiostomatidae</taxon>
        <taxon>Branchiostoma</taxon>
    </lineage>
</organism>
<keyword evidence="7" id="KW-0175">Coiled coil</keyword>
<feature type="repeat" description="LDL-receptor class B" evidence="6">
    <location>
        <begin position="1036"/>
        <end position="1078"/>
    </location>
</feature>
<keyword evidence="3" id="KW-0677">Repeat</keyword>
<reference evidence="13" key="1">
    <citation type="submission" date="2025-08" db="UniProtKB">
        <authorList>
            <consortium name="RefSeq"/>
        </authorList>
    </citation>
    <scope>IDENTIFICATION</scope>
    <source>
        <tissue evidence="13">Gonad</tissue>
    </source>
</reference>
<name>A0A6P4ZBR5_BRABE</name>
<feature type="repeat" description="LDL-receptor class B" evidence="6">
    <location>
        <begin position="3191"/>
        <end position="3232"/>
    </location>
</feature>